<gene>
    <name evidence="1" type="ORF">JYU34_015561</name>
</gene>
<proteinExistence type="predicted"/>
<reference evidence="1 2" key="1">
    <citation type="submission" date="2021-06" db="EMBL/GenBank/DDBJ databases">
        <title>A haploid diamondback moth (Plutella xylostella L.) genome assembly resolves 31 chromosomes and identifies a diamide resistance mutation.</title>
        <authorList>
            <person name="Ward C.M."/>
            <person name="Perry K.D."/>
            <person name="Baker G."/>
            <person name="Powis K."/>
            <person name="Heckel D.G."/>
            <person name="Baxter S.W."/>
        </authorList>
    </citation>
    <scope>NUCLEOTIDE SEQUENCE [LARGE SCALE GENOMIC DNA]</scope>
    <source>
        <strain evidence="1 2">LV</strain>
        <tissue evidence="1">Single pupa</tissue>
    </source>
</reference>
<sequence length="56" mass="5989">MGPAGIHYPPLLVPNSVTVMVISLASVMVRETLLVDIANYPCRCECSGAALDRETN</sequence>
<name>A0ABQ7Q465_PLUXY</name>
<evidence type="ECO:0000313" key="2">
    <source>
        <dbReference type="Proteomes" id="UP000823941"/>
    </source>
</evidence>
<evidence type="ECO:0000313" key="1">
    <source>
        <dbReference type="EMBL" id="KAG7300037.1"/>
    </source>
</evidence>
<dbReference type="Proteomes" id="UP000823941">
    <property type="component" value="Chromosome 21"/>
</dbReference>
<keyword evidence="2" id="KW-1185">Reference proteome</keyword>
<accession>A0ABQ7Q465</accession>
<comment type="caution">
    <text evidence="1">The sequence shown here is derived from an EMBL/GenBank/DDBJ whole genome shotgun (WGS) entry which is preliminary data.</text>
</comment>
<dbReference type="EMBL" id="JAHIBW010000021">
    <property type="protein sequence ID" value="KAG7300037.1"/>
    <property type="molecule type" value="Genomic_DNA"/>
</dbReference>
<organism evidence="1 2">
    <name type="scientific">Plutella xylostella</name>
    <name type="common">Diamondback moth</name>
    <name type="synonym">Plutella maculipennis</name>
    <dbReference type="NCBI Taxonomy" id="51655"/>
    <lineage>
        <taxon>Eukaryota</taxon>
        <taxon>Metazoa</taxon>
        <taxon>Ecdysozoa</taxon>
        <taxon>Arthropoda</taxon>
        <taxon>Hexapoda</taxon>
        <taxon>Insecta</taxon>
        <taxon>Pterygota</taxon>
        <taxon>Neoptera</taxon>
        <taxon>Endopterygota</taxon>
        <taxon>Lepidoptera</taxon>
        <taxon>Glossata</taxon>
        <taxon>Ditrysia</taxon>
        <taxon>Yponomeutoidea</taxon>
        <taxon>Plutellidae</taxon>
        <taxon>Plutella</taxon>
    </lineage>
</organism>
<protein>
    <submittedName>
        <fullName evidence="1">Uncharacterized protein</fullName>
    </submittedName>
</protein>